<evidence type="ECO:0000313" key="3">
    <source>
        <dbReference type="EMBL" id="SEO55983.1"/>
    </source>
</evidence>
<feature type="transmembrane region" description="Helical" evidence="2">
    <location>
        <begin position="33"/>
        <end position="56"/>
    </location>
</feature>
<dbReference type="PANTHER" id="PTHR34351">
    <property type="entry name" value="SLR1927 PROTEIN-RELATED"/>
    <property type="match status" value="1"/>
</dbReference>
<feature type="transmembrane region" description="Helical" evidence="2">
    <location>
        <begin position="62"/>
        <end position="82"/>
    </location>
</feature>
<protein>
    <submittedName>
        <fullName evidence="3">Uncharacterized conserved protein, DUF58 family, contains vWF domain</fullName>
    </submittedName>
</protein>
<evidence type="ECO:0000256" key="2">
    <source>
        <dbReference type="SAM" id="Phobius"/>
    </source>
</evidence>
<dbReference type="Proteomes" id="UP000199657">
    <property type="component" value="Unassembled WGS sequence"/>
</dbReference>
<dbReference type="OrthoDB" id="5298497at2"/>
<proteinExistence type="predicted"/>
<dbReference type="RefSeq" id="WP_091639932.1">
    <property type="nucleotide sequence ID" value="NZ_FOEG01000001.1"/>
</dbReference>
<sequence>MTAGETLPGGALQRWIDRRSPLTRTAELRYRRIFILPTGACVVFAAMVIAIWLGAVNYSNNMAFLLCFLLVGVALVAIVHTFRNLHGIVASPRPTTAVFAGQQARFTVALDNPSPRERSGISVRQPDQAGPCIDIPGDDTTTVTIAVATRERGSLTLPPLVIESRFPAGLFRAWSRIRLDARCVVYPAPEGGTVPPPGADDGGEQGATNTAGDDDFSGLRRYRPADPLKRIHWRSLARERELQTKQFSGGSRTPVWLDFQSLTGMDTEARLSRLCRWVLDAEGEHREYGLVLPGLRIAPGAGAAHRHRCLEALARFPEGT</sequence>
<gene>
    <name evidence="3" type="ORF">SAMN04488052_101695</name>
</gene>
<dbReference type="EMBL" id="FOEG01000001">
    <property type="protein sequence ID" value="SEO55983.1"/>
    <property type="molecule type" value="Genomic_DNA"/>
</dbReference>
<keyword evidence="2" id="KW-0472">Membrane</keyword>
<organism evidence="3 4">
    <name type="scientific">Aquisalimonas asiatica</name>
    <dbReference type="NCBI Taxonomy" id="406100"/>
    <lineage>
        <taxon>Bacteria</taxon>
        <taxon>Pseudomonadati</taxon>
        <taxon>Pseudomonadota</taxon>
        <taxon>Gammaproteobacteria</taxon>
        <taxon>Chromatiales</taxon>
        <taxon>Ectothiorhodospiraceae</taxon>
        <taxon>Aquisalimonas</taxon>
    </lineage>
</organism>
<evidence type="ECO:0000256" key="1">
    <source>
        <dbReference type="SAM" id="MobiDB-lite"/>
    </source>
</evidence>
<dbReference type="STRING" id="406100.SAMN04488052_101695"/>
<feature type="region of interest" description="Disordered" evidence="1">
    <location>
        <begin position="190"/>
        <end position="219"/>
    </location>
</feature>
<dbReference type="PANTHER" id="PTHR34351:SF1">
    <property type="entry name" value="SLR1927 PROTEIN"/>
    <property type="match status" value="1"/>
</dbReference>
<keyword evidence="2" id="KW-0812">Transmembrane</keyword>
<keyword evidence="2" id="KW-1133">Transmembrane helix</keyword>
<reference evidence="3 4" key="1">
    <citation type="submission" date="2016-10" db="EMBL/GenBank/DDBJ databases">
        <authorList>
            <person name="de Groot N.N."/>
        </authorList>
    </citation>
    <scope>NUCLEOTIDE SEQUENCE [LARGE SCALE GENOMIC DNA]</scope>
    <source>
        <strain evidence="3 4">CGMCC 1.6291</strain>
    </source>
</reference>
<accession>A0A1H8QQ81</accession>
<dbReference type="AlphaFoldDB" id="A0A1H8QQ81"/>
<name>A0A1H8QQ81_9GAMM</name>
<keyword evidence="4" id="KW-1185">Reference proteome</keyword>
<evidence type="ECO:0000313" key="4">
    <source>
        <dbReference type="Proteomes" id="UP000199657"/>
    </source>
</evidence>